<keyword evidence="4" id="KW-1185">Reference proteome</keyword>
<feature type="region of interest" description="Disordered" evidence="1">
    <location>
        <begin position="184"/>
        <end position="222"/>
    </location>
</feature>
<dbReference type="AlphaFoldDB" id="A0AAD8IYN2"/>
<feature type="region of interest" description="Disordered" evidence="1">
    <location>
        <begin position="244"/>
        <end position="289"/>
    </location>
</feature>
<feature type="transmembrane region" description="Helical" evidence="2">
    <location>
        <begin position="6"/>
        <end position="23"/>
    </location>
</feature>
<dbReference type="Proteomes" id="UP001237642">
    <property type="component" value="Unassembled WGS sequence"/>
</dbReference>
<dbReference type="EMBL" id="JAUIZM010000003">
    <property type="protein sequence ID" value="KAK1394071.1"/>
    <property type="molecule type" value="Genomic_DNA"/>
</dbReference>
<comment type="caution">
    <text evidence="3">The sequence shown here is derived from an EMBL/GenBank/DDBJ whole genome shotgun (WGS) entry which is preliminary data.</text>
</comment>
<sequence length="464" mass="51723">MKTKTLASIINIYVFISLILIVSKNKHNQSANVGLAPNSQVPDQRMSKAISLQVASPDDEGIGDKAASVAQLASLKKRSMGASVGINGDGQILNQKKDSRTANVGKQGNFAPNSKVTKPTLEKAGYTDQILNQNKDSRSANIGKLDSFAPNSKITKPTIEKAGYTDQVRMRRFRSHVENVPALSEQGVPAHSGQHVQAKSGQQIRAHSEQGTGQRVQVHTGQSFAARSLSRPDLQIHVPSQSILHSPTQSGQHTSLSAQSTPNESLQLSAQSRQHTPEAQSHPSTLNVSSTAANDNVCWNMGSTQRDGRIRIEVIEKRLEPSFDCSTKIREIMFENLEPTGYNWKSLSEETKKIYFEEFKKYFVWRQSDAIIYKAWLSSVRTKYSEFVSIARSKWEYNNRRDNSIGLNVYLSWFKFWETETFKKKSLVQKNNHRSGVDGPSRHTSGSVSHRLVAARLVLFMILL</sequence>
<feature type="compositionally biased region" description="Polar residues" evidence="1">
    <location>
        <begin position="194"/>
        <end position="222"/>
    </location>
</feature>
<evidence type="ECO:0000256" key="1">
    <source>
        <dbReference type="SAM" id="MobiDB-lite"/>
    </source>
</evidence>
<accession>A0AAD8IYN2</accession>
<reference evidence="3" key="2">
    <citation type="submission" date="2023-05" db="EMBL/GenBank/DDBJ databases">
        <authorList>
            <person name="Schelkunov M.I."/>
        </authorList>
    </citation>
    <scope>NUCLEOTIDE SEQUENCE</scope>
    <source>
        <strain evidence="3">Hsosn_3</strain>
        <tissue evidence="3">Leaf</tissue>
    </source>
</reference>
<protein>
    <submittedName>
        <fullName evidence="3">Uncharacterized protein</fullName>
    </submittedName>
</protein>
<evidence type="ECO:0000256" key="2">
    <source>
        <dbReference type="SAM" id="Phobius"/>
    </source>
</evidence>
<organism evidence="3 4">
    <name type="scientific">Heracleum sosnowskyi</name>
    <dbReference type="NCBI Taxonomy" id="360622"/>
    <lineage>
        <taxon>Eukaryota</taxon>
        <taxon>Viridiplantae</taxon>
        <taxon>Streptophyta</taxon>
        <taxon>Embryophyta</taxon>
        <taxon>Tracheophyta</taxon>
        <taxon>Spermatophyta</taxon>
        <taxon>Magnoliopsida</taxon>
        <taxon>eudicotyledons</taxon>
        <taxon>Gunneridae</taxon>
        <taxon>Pentapetalae</taxon>
        <taxon>asterids</taxon>
        <taxon>campanulids</taxon>
        <taxon>Apiales</taxon>
        <taxon>Apiaceae</taxon>
        <taxon>Apioideae</taxon>
        <taxon>apioid superclade</taxon>
        <taxon>Tordylieae</taxon>
        <taxon>Tordyliinae</taxon>
        <taxon>Heracleum</taxon>
    </lineage>
</organism>
<reference evidence="3" key="1">
    <citation type="submission" date="2023-02" db="EMBL/GenBank/DDBJ databases">
        <title>Genome of toxic invasive species Heracleum sosnowskyi carries increased number of genes despite the absence of recent whole-genome duplications.</title>
        <authorList>
            <person name="Schelkunov M."/>
            <person name="Shtratnikova V."/>
            <person name="Makarenko M."/>
            <person name="Klepikova A."/>
            <person name="Omelchenko D."/>
            <person name="Novikova G."/>
            <person name="Obukhova E."/>
            <person name="Bogdanov V."/>
            <person name="Penin A."/>
            <person name="Logacheva M."/>
        </authorList>
    </citation>
    <scope>NUCLEOTIDE SEQUENCE</scope>
    <source>
        <strain evidence="3">Hsosn_3</strain>
        <tissue evidence="3">Leaf</tissue>
    </source>
</reference>
<keyword evidence="2" id="KW-0472">Membrane</keyword>
<keyword evidence="2" id="KW-0812">Transmembrane</keyword>
<evidence type="ECO:0000313" key="4">
    <source>
        <dbReference type="Proteomes" id="UP001237642"/>
    </source>
</evidence>
<name>A0AAD8IYN2_9APIA</name>
<evidence type="ECO:0000313" key="3">
    <source>
        <dbReference type="EMBL" id="KAK1394071.1"/>
    </source>
</evidence>
<proteinExistence type="predicted"/>
<feature type="region of interest" description="Disordered" evidence="1">
    <location>
        <begin position="133"/>
        <end position="152"/>
    </location>
</feature>
<keyword evidence="2" id="KW-1133">Transmembrane helix</keyword>
<gene>
    <name evidence="3" type="ORF">POM88_013127</name>
</gene>